<dbReference type="GO" id="GO:0004180">
    <property type="term" value="F:carboxypeptidase activity"/>
    <property type="evidence" value="ECO:0007669"/>
    <property type="project" value="UniProtKB-KW"/>
</dbReference>
<dbReference type="PANTHER" id="PTHR34403:SF8">
    <property type="entry name" value="TOL-PAL SYSTEM PROTEIN TOLA"/>
    <property type="match status" value="1"/>
</dbReference>
<dbReference type="EMBL" id="JAGGLQ010000001">
    <property type="protein sequence ID" value="MBP2034599.1"/>
    <property type="molecule type" value="Genomic_DNA"/>
</dbReference>
<organism evidence="10 11">
    <name type="scientific">Streptomyces avidinii</name>
    <dbReference type="NCBI Taxonomy" id="1895"/>
    <lineage>
        <taxon>Bacteria</taxon>
        <taxon>Bacillati</taxon>
        <taxon>Actinomycetota</taxon>
        <taxon>Actinomycetes</taxon>
        <taxon>Kitasatosporales</taxon>
        <taxon>Streptomycetaceae</taxon>
        <taxon>Streptomyces</taxon>
    </lineage>
</organism>
<dbReference type="Gene3D" id="3.40.710.10">
    <property type="entry name" value="DD-peptidase/beta-lactamase superfamily"/>
    <property type="match status" value="1"/>
</dbReference>
<reference evidence="10 11" key="1">
    <citation type="submission" date="2021-03" db="EMBL/GenBank/DDBJ databases">
        <title>Genomic Encyclopedia of Type Strains, Phase IV (KMG-IV): sequencing the most valuable type-strain genomes for metagenomic binning, comparative biology and taxonomic classification.</title>
        <authorList>
            <person name="Goeker M."/>
        </authorList>
    </citation>
    <scope>NUCLEOTIDE SEQUENCE [LARGE SCALE GENOMIC DNA]</scope>
    <source>
        <strain evidence="10 11">DSM 40526</strain>
    </source>
</reference>
<dbReference type="InterPro" id="IPR018044">
    <property type="entry name" value="Peptidase_S11"/>
</dbReference>
<feature type="compositionally biased region" description="Low complexity" evidence="8">
    <location>
        <begin position="556"/>
        <end position="572"/>
    </location>
</feature>
<evidence type="ECO:0000256" key="8">
    <source>
        <dbReference type="SAM" id="MobiDB-lite"/>
    </source>
</evidence>
<feature type="compositionally biased region" description="Basic and acidic residues" evidence="8">
    <location>
        <begin position="51"/>
        <end position="89"/>
    </location>
</feature>
<feature type="compositionally biased region" description="Low complexity" evidence="8">
    <location>
        <begin position="198"/>
        <end position="208"/>
    </location>
</feature>
<evidence type="ECO:0000313" key="10">
    <source>
        <dbReference type="EMBL" id="MBP2034599.1"/>
    </source>
</evidence>
<dbReference type="Proteomes" id="UP001519310">
    <property type="component" value="Unassembled WGS sequence"/>
</dbReference>
<evidence type="ECO:0000256" key="3">
    <source>
        <dbReference type="ARBA" id="ARBA00022801"/>
    </source>
</evidence>
<name>A0ABS4L0E8_STRAV</name>
<keyword evidence="2" id="KW-0732">Signal</keyword>
<evidence type="ECO:0000256" key="6">
    <source>
        <dbReference type="ARBA" id="ARBA00023316"/>
    </source>
</evidence>
<evidence type="ECO:0000256" key="1">
    <source>
        <dbReference type="ARBA" id="ARBA00007164"/>
    </source>
</evidence>
<feature type="compositionally biased region" description="Basic and acidic residues" evidence="8">
    <location>
        <begin position="281"/>
        <end position="296"/>
    </location>
</feature>
<dbReference type="InterPro" id="IPR012338">
    <property type="entry name" value="Beta-lactam/transpept-like"/>
</dbReference>
<dbReference type="SUPFAM" id="SSF56601">
    <property type="entry name" value="beta-lactamase/transpeptidase-like"/>
    <property type="match status" value="1"/>
</dbReference>
<dbReference type="InterPro" id="IPR001967">
    <property type="entry name" value="Peptidase_S11_N"/>
</dbReference>
<feature type="compositionally biased region" description="Low complexity" evidence="8">
    <location>
        <begin position="33"/>
        <end position="50"/>
    </location>
</feature>
<evidence type="ECO:0000313" key="11">
    <source>
        <dbReference type="Proteomes" id="UP001519310"/>
    </source>
</evidence>
<dbReference type="PANTHER" id="PTHR34403">
    <property type="entry name" value="TOL-PAL SYSTEM PROTEIN TOLA"/>
    <property type="match status" value="1"/>
</dbReference>
<feature type="compositionally biased region" description="Polar residues" evidence="8">
    <location>
        <begin position="156"/>
        <end position="165"/>
    </location>
</feature>
<keyword evidence="6" id="KW-0961">Cell wall biogenesis/degradation</keyword>
<keyword evidence="10" id="KW-0645">Protease</keyword>
<protein>
    <submittedName>
        <fullName evidence="10">D-alanyl-D-alanine carboxypeptidase</fullName>
    </submittedName>
</protein>
<evidence type="ECO:0000256" key="7">
    <source>
        <dbReference type="RuleBase" id="RU004016"/>
    </source>
</evidence>
<evidence type="ECO:0000256" key="2">
    <source>
        <dbReference type="ARBA" id="ARBA00022729"/>
    </source>
</evidence>
<keyword evidence="4" id="KW-0133">Cell shape</keyword>
<feature type="compositionally biased region" description="Basic and acidic residues" evidence="8">
    <location>
        <begin position="451"/>
        <end position="462"/>
    </location>
</feature>
<proteinExistence type="inferred from homology"/>
<evidence type="ECO:0000259" key="9">
    <source>
        <dbReference type="Pfam" id="PF00768"/>
    </source>
</evidence>
<feature type="domain" description="Peptidase S11 D-alanyl-D-alanine carboxypeptidase A N-terminal" evidence="9">
    <location>
        <begin position="674"/>
        <end position="868"/>
    </location>
</feature>
<gene>
    <name evidence="10" type="ORF">J2Z77_000383</name>
</gene>
<keyword evidence="3" id="KW-0378">Hydrolase</keyword>
<dbReference type="InterPro" id="IPR050972">
    <property type="entry name" value="SDr-like"/>
</dbReference>
<feature type="compositionally biased region" description="Polar residues" evidence="8">
    <location>
        <begin position="473"/>
        <end position="484"/>
    </location>
</feature>
<feature type="compositionally biased region" description="Basic and acidic residues" evidence="8">
    <location>
        <begin position="389"/>
        <end position="402"/>
    </location>
</feature>
<evidence type="ECO:0000256" key="4">
    <source>
        <dbReference type="ARBA" id="ARBA00022960"/>
    </source>
</evidence>
<feature type="compositionally biased region" description="Basic and acidic residues" evidence="8">
    <location>
        <begin position="106"/>
        <end position="132"/>
    </location>
</feature>
<feature type="region of interest" description="Disordered" evidence="8">
    <location>
        <begin position="1"/>
        <end position="599"/>
    </location>
</feature>
<keyword evidence="11" id="KW-1185">Reference proteome</keyword>
<accession>A0ABS4L0E8</accession>
<feature type="compositionally biased region" description="Basic and acidic residues" evidence="8">
    <location>
        <begin position="214"/>
        <end position="224"/>
    </location>
</feature>
<evidence type="ECO:0000256" key="5">
    <source>
        <dbReference type="ARBA" id="ARBA00022984"/>
    </source>
</evidence>
<keyword evidence="10" id="KW-0121">Carboxypeptidase</keyword>
<dbReference type="Pfam" id="PF00768">
    <property type="entry name" value="Peptidase_S11"/>
    <property type="match status" value="1"/>
</dbReference>
<dbReference type="RefSeq" id="WP_245384610.1">
    <property type="nucleotide sequence ID" value="NZ_JAGGLQ010000001.1"/>
</dbReference>
<sequence length="1013" mass="102390">MKAVTVAGGSSDDPEIEAETPVRKAEAEPTDPADALESAEAAAAGATRPEAGTDARPKAEAGPEAEPRDEAANAREAEAESRDEADAHTDAGPAANPRGEAEPDDEAHSDAEPKTRAEAAHQPGVDDARATEAETGSEAALAEAQPEAKVAPDAGTNAQAEPGQSGTAGEATAELGAGRPEAEPEAAAPKAHVGPRTGAGATGKAEAGLGAGRPKAEPEAETHPDAATPKAHVGSKVDPRTGSGAAREAKAGIGAGRPRAEPEAETGPDAEPEAQPAVRAGVERARETEPEPRGEAELQSEAGPDAEAQSAPGAGTTAHARPRPDVEQEAGAGGEARPQANGRPGAKAGDEARPGAEKRPGGKAAHANGPADEARSGAEVEAAPTAPKPKADPRAAAVHEAKAGIGAGRPKAEPEAETEAETHPDADVPKARPEPRPDAGPKAQTPAGATDTREPKAGRPEADTGPDAGPKAQNPSGAGATDTQAKAGRPEADTGPDAGSKAEQHGQGGGDETQVIPRPGAAPRTGPSWARDVEPDAERTSQFVALKDLDTPAPAPVAARPAPPAATATANPQPQPQPQPPLDLLADLTNTPPPAETPRRTAVRRVKIWTPILLLLVGAGAGAQLLRPLPAPQLVAAETDRSVAGQFSVPWPAKGQGAVRVSGSGDIGTFGEQRPVPTASVAKVMTAYVILKGHPLRKTEPGPDITVDAKTVADGNSAHESRISGLAAGTKFSQQDMLKMLMIPSGNNVARLLARWDSGTDSEAPFVEKMNAAAKELGMTNTTYTDPSGLDASTVSTAADQLKLAEAVMKDDSFRAIVAMPNATIKGLSQRLDNNNELLTAQGLSIRGIKTGSSTPAGGTLMWAAYKSVGDETPLILGTLMDQHVDGPDEDGANSLKLVLANSKTIIEAVRTALASAPVVRKGDVVGHVDDGLGGRTPLVATKDLNVIGVPGQRLKLSLAPTAGAGPLPHTAKDGSEVAVLTVGSGEGAKSVPVAVKGALAEPSFGTRLTRGR</sequence>
<comment type="similarity">
    <text evidence="1 7">Belongs to the peptidase S11 family.</text>
</comment>
<feature type="compositionally biased region" description="Basic and acidic residues" evidence="8">
    <location>
        <begin position="348"/>
        <end position="360"/>
    </location>
</feature>
<comment type="caution">
    <text evidence="10">The sequence shown here is derived from an EMBL/GenBank/DDBJ whole genome shotgun (WGS) entry which is preliminary data.</text>
</comment>
<feature type="compositionally biased region" description="Low complexity" evidence="8">
    <location>
        <begin position="167"/>
        <end position="191"/>
    </location>
</feature>
<dbReference type="PRINTS" id="PR00725">
    <property type="entry name" value="DADACBPTASE1"/>
</dbReference>
<keyword evidence="5" id="KW-0573">Peptidoglycan synthesis</keyword>
<feature type="compositionally biased region" description="Basic and acidic residues" evidence="8">
    <location>
        <begin position="410"/>
        <end position="439"/>
    </location>
</feature>
<feature type="compositionally biased region" description="Acidic residues" evidence="8">
    <location>
        <begin position="263"/>
        <end position="272"/>
    </location>
</feature>